<evidence type="ECO:0000259" key="14">
    <source>
        <dbReference type="Pfam" id="PF07715"/>
    </source>
</evidence>
<evidence type="ECO:0000256" key="3">
    <source>
        <dbReference type="ARBA" id="ARBA00022452"/>
    </source>
</evidence>
<dbReference type="Pfam" id="PF07715">
    <property type="entry name" value="Plug"/>
    <property type="match status" value="1"/>
</dbReference>
<keyword evidence="4 10" id="KW-0812">Transmembrane</keyword>
<proteinExistence type="inferred from homology"/>
<evidence type="ECO:0000256" key="11">
    <source>
        <dbReference type="RuleBase" id="RU003357"/>
    </source>
</evidence>
<evidence type="ECO:0000256" key="9">
    <source>
        <dbReference type="ARBA" id="ARBA00023237"/>
    </source>
</evidence>
<dbReference type="PANTHER" id="PTHR30069:SF29">
    <property type="entry name" value="HEMOGLOBIN AND HEMOGLOBIN-HAPTOGLOBIN-BINDING PROTEIN 1-RELATED"/>
    <property type="match status" value="1"/>
</dbReference>
<dbReference type="InterPro" id="IPR039426">
    <property type="entry name" value="TonB-dep_rcpt-like"/>
</dbReference>
<keyword evidence="8 15" id="KW-0675">Receptor</keyword>
<feature type="signal peptide" evidence="12">
    <location>
        <begin position="1"/>
        <end position="19"/>
    </location>
</feature>
<keyword evidence="3 10" id="KW-1134">Transmembrane beta strand</keyword>
<dbReference type="Gene3D" id="2.40.170.20">
    <property type="entry name" value="TonB-dependent receptor, beta-barrel domain"/>
    <property type="match status" value="1"/>
</dbReference>
<keyword evidence="2 10" id="KW-0813">Transport</keyword>
<dbReference type="Pfam" id="PF00593">
    <property type="entry name" value="TonB_dep_Rec_b-barrel"/>
    <property type="match status" value="1"/>
</dbReference>
<name>A0A941F0S4_9BACT</name>
<reference evidence="15" key="1">
    <citation type="journal article" date="2018" name="Int. J. Syst. Evol. Microbiol.">
        <title>Carboxylicivirga sediminis sp. nov., isolated from coastal sediment.</title>
        <authorList>
            <person name="Wang F.Q."/>
            <person name="Ren L.H."/>
            <person name="Zou R.J."/>
            <person name="Sun Y.Z."/>
            <person name="Liu X.J."/>
            <person name="Jiang F."/>
            <person name="Liu L.J."/>
        </authorList>
    </citation>
    <scope>NUCLEOTIDE SEQUENCE</scope>
    <source>
        <strain evidence="15">JR1</strain>
    </source>
</reference>
<dbReference type="RefSeq" id="WP_212188274.1">
    <property type="nucleotide sequence ID" value="NZ_JAGTAR010000002.1"/>
</dbReference>
<evidence type="ECO:0000256" key="4">
    <source>
        <dbReference type="ARBA" id="ARBA00022692"/>
    </source>
</evidence>
<accession>A0A941F0S4</accession>
<protein>
    <submittedName>
        <fullName evidence="15">TonB-dependent receptor</fullName>
    </submittedName>
</protein>
<keyword evidence="16" id="KW-1185">Reference proteome</keyword>
<evidence type="ECO:0000259" key="13">
    <source>
        <dbReference type="Pfam" id="PF00593"/>
    </source>
</evidence>
<dbReference type="GO" id="GO:0015344">
    <property type="term" value="F:siderophore uptake transmembrane transporter activity"/>
    <property type="evidence" value="ECO:0007669"/>
    <property type="project" value="TreeGrafter"/>
</dbReference>
<evidence type="ECO:0000313" key="15">
    <source>
        <dbReference type="EMBL" id="MBR8534369.1"/>
    </source>
</evidence>
<keyword evidence="7 10" id="KW-0472">Membrane</keyword>
<dbReference type="Proteomes" id="UP000679220">
    <property type="component" value="Unassembled WGS sequence"/>
</dbReference>
<dbReference type="Gene3D" id="2.60.40.1120">
    <property type="entry name" value="Carboxypeptidase-like, regulatory domain"/>
    <property type="match status" value="1"/>
</dbReference>
<dbReference type="InterPro" id="IPR000531">
    <property type="entry name" value="Beta-barrel_TonB"/>
</dbReference>
<dbReference type="PANTHER" id="PTHR30069">
    <property type="entry name" value="TONB-DEPENDENT OUTER MEMBRANE RECEPTOR"/>
    <property type="match status" value="1"/>
</dbReference>
<reference evidence="15" key="2">
    <citation type="submission" date="2021-04" db="EMBL/GenBank/DDBJ databases">
        <authorList>
            <person name="Zhang T."/>
            <person name="Zhang Y."/>
            <person name="Lu D."/>
            <person name="Zuo D."/>
            <person name="Du Z."/>
        </authorList>
    </citation>
    <scope>NUCLEOTIDE SEQUENCE</scope>
    <source>
        <strain evidence="15">JR1</strain>
    </source>
</reference>
<dbReference type="GO" id="GO:0009279">
    <property type="term" value="C:cell outer membrane"/>
    <property type="evidence" value="ECO:0007669"/>
    <property type="project" value="UniProtKB-SubCell"/>
</dbReference>
<dbReference type="InterPro" id="IPR037066">
    <property type="entry name" value="Plug_dom_sf"/>
</dbReference>
<evidence type="ECO:0000256" key="5">
    <source>
        <dbReference type="ARBA" id="ARBA00022729"/>
    </source>
</evidence>
<evidence type="ECO:0000256" key="1">
    <source>
        <dbReference type="ARBA" id="ARBA00004571"/>
    </source>
</evidence>
<dbReference type="GO" id="GO:0044718">
    <property type="term" value="P:siderophore transmembrane transport"/>
    <property type="evidence" value="ECO:0007669"/>
    <property type="project" value="TreeGrafter"/>
</dbReference>
<dbReference type="SUPFAM" id="SSF49464">
    <property type="entry name" value="Carboxypeptidase regulatory domain-like"/>
    <property type="match status" value="1"/>
</dbReference>
<dbReference type="InterPro" id="IPR012910">
    <property type="entry name" value="Plug_dom"/>
</dbReference>
<evidence type="ECO:0000313" key="16">
    <source>
        <dbReference type="Proteomes" id="UP000679220"/>
    </source>
</evidence>
<feature type="domain" description="TonB-dependent receptor-like beta-barrel" evidence="13">
    <location>
        <begin position="286"/>
        <end position="739"/>
    </location>
</feature>
<sequence>MRKLFLAAMVLLCCFIGQAQSKQYTLSGYITDAGSGEKLINANVYEAEQLRGTVSNVYGFYSLTLPAGQYTIIYSYVGFKAITKTVNLTADVQLNVNLNYAEAIEEVTVVGGAVTHKQTDSQMSKETISMEAIERLPAFMGEADVMKTLQLMPGVQSGSEASSGLYVRGGGPDQNLMLLDGVPVYNASHLFGFFSVFNTDAVKNVSLYKGGFPARFGGRLSSVVDIRMKEGNEKEFHGGAQIGLISSRFFVEGPIVKDRTAFHVSARRTYIDLIARPFMNQEETNGYFFYDTNVKVNHKFSDKSRVYLSAYAGRDKAYNKYDDSYSYEGSSSKSEYDSKLFWGNITTALRWNYIFNNKLFANTTLTFSDYRFNVSDHSKSYENGIKEQDTFYEYRSGIEDWSAKIEFDWYPTPRHQIKFGSAYIYHTFKPGIEVIKDNSEGSDIEHRTIGNNNTYGHEMNVYIEDDFELTGRLKANLGLHASAFNVEDTWYTSLEPRASLRYLASDQITLKAAYSKMQQYLHLLSNSTIGLPTDLWLPVTKRVKPQVSHQYAIGAVYGGLKNIDVSLEGFYKEMDNLIEYKEGASFIGSSRGWEEQVEIGQGKAYGVELMLKKDVGNTTGWVGYTWSKTERQFDNLNFSEWFPARYDRRHDASIVLSHKINDKIDIGTTWVFGTGNAITLPTYEIERIDGGSDYNPTVKYYEHRNNYRMPNYHRMDVGINFHKQKKRGVRTWNISVYNVYNRKNPFFIYTGHNDGGQKVLKQVSLFPILPSITYSYKF</sequence>
<keyword evidence="5 12" id="KW-0732">Signal</keyword>
<keyword evidence="6 11" id="KW-0798">TonB box</keyword>
<evidence type="ECO:0000256" key="2">
    <source>
        <dbReference type="ARBA" id="ARBA00022448"/>
    </source>
</evidence>
<gene>
    <name evidence="15" type="ORF">KDU71_02270</name>
</gene>
<evidence type="ECO:0000256" key="6">
    <source>
        <dbReference type="ARBA" id="ARBA00023077"/>
    </source>
</evidence>
<comment type="subcellular location">
    <subcellularLocation>
        <location evidence="1 10">Cell outer membrane</location>
        <topology evidence="1 10">Multi-pass membrane protein</topology>
    </subcellularLocation>
</comment>
<evidence type="ECO:0000256" key="7">
    <source>
        <dbReference type="ARBA" id="ARBA00023136"/>
    </source>
</evidence>
<evidence type="ECO:0000256" key="12">
    <source>
        <dbReference type="SAM" id="SignalP"/>
    </source>
</evidence>
<dbReference type="PROSITE" id="PS52016">
    <property type="entry name" value="TONB_DEPENDENT_REC_3"/>
    <property type="match status" value="1"/>
</dbReference>
<keyword evidence="9 10" id="KW-0998">Cell outer membrane</keyword>
<comment type="caution">
    <text evidence="15">The sequence shown here is derived from an EMBL/GenBank/DDBJ whole genome shotgun (WGS) entry which is preliminary data.</text>
</comment>
<evidence type="ECO:0000256" key="10">
    <source>
        <dbReference type="PROSITE-ProRule" id="PRU01360"/>
    </source>
</evidence>
<dbReference type="EMBL" id="JAGTAR010000002">
    <property type="protein sequence ID" value="MBR8534369.1"/>
    <property type="molecule type" value="Genomic_DNA"/>
</dbReference>
<dbReference type="InterPro" id="IPR036942">
    <property type="entry name" value="Beta-barrel_TonB_sf"/>
</dbReference>
<dbReference type="InterPro" id="IPR008969">
    <property type="entry name" value="CarboxyPept-like_regulatory"/>
</dbReference>
<dbReference type="SUPFAM" id="SSF56935">
    <property type="entry name" value="Porins"/>
    <property type="match status" value="1"/>
</dbReference>
<feature type="chain" id="PRO_5037336103" evidence="12">
    <location>
        <begin position="20"/>
        <end position="778"/>
    </location>
</feature>
<comment type="similarity">
    <text evidence="10 11">Belongs to the TonB-dependent receptor family.</text>
</comment>
<feature type="domain" description="TonB-dependent receptor plug" evidence="14">
    <location>
        <begin position="118"/>
        <end position="219"/>
    </location>
</feature>
<dbReference type="Gene3D" id="2.170.130.10">
    <property type="entry name" value="TonB-dependent receptor, plug domain"/>
    <property type="match status" value="1"/>
</dbReference>
<dbReference type="Pfam" id="PF13715">
    <property type="entry name" value="CarbopepD_reg_2"/>
    <property type="match status" value="1"/>
</dbReference>
<organism evidence="15 16">
    <name type="scientific">Carboxylicivirga sediminis</name>
    <dbReference type="NCBI Taxonomy" id="2006564"/>
    <lineage>
        <taxon>Bacteria</taxon>
        <taxon>Pseudomonadati</taxon>
        <taxon>Bacteroidota</taxon>
        <taxon>Bacteroidia</taxon>
        <taxon>Marinilabiliales</taxon>
        <taxon>Marinilabiliaceae</taxon>
        <taxon>Carboxylicivirga</taxon>
    </lineage>
</organism>
<dbReference type="AlphaFoldDB" id="A0A941F0S4"/>
<evidence type="ECO:0000256" key="8">
    <source>
        <dbReference type="ARBA" id="ARBA00023170"/>
    </source>
</evidence>